<evidence type="ECO:0000313" key="5">
    <source>
        <dbReference type="Proteomes" id="UP000559117"/>
    </source>
</evidence>
<evidence type="ECO:0000313" key="4">
    <source>
        <dbReference type="EMBL" id="MBB5336003.1"/>
    </source>
</evidence>
<dbReference type="RefSeq" id="WP_183860537.1">
    <property type="nucleotide sequence ID" value="NZ_JACHFH010000011.1"/>
</dbReference>
<dbReference type="SUPFAM" id="SSF111369">
    <property type="entry name" value="HlyD-like secretion proteins"/>
    <property type="match status" value="1"/>
</dbReference>
<organism evidence="4 5">
    <name type="scientific">Pectinatus brassicae</name>
    <dbReference type="NCBI Taxonomy" id="862415"/>
    <lineage>
        <taxon>Bacteria</taxon>
        <taxon>Bacillati</taxon>
        <taxon>Bacillota</taxon>
        <taxon>Negativicutes</taxon>
        <taxon>Selenomonadales</taxon>
        <taxon>Selenomonadaceae</taxon>
        <taxon>Pectinatus</taxon>
    </lineage>
</organism>
<comment type="subcellular location">
    <subcellularLocation>
        <location evidence="1">Cell envelope</location>
    </subcellularLocation>
</comment>
<dbReference type="Proteomes" id="UP000559117">
    <property type="component" value="Unassembled WGS sequence"/>
</dbReference>
<evidence type="ECO:0000256" key="1">
    <source>
        <dbReference type="ARBA" id="ARBA00004196"/>
    </source>
</evidence>
<accession>A0A840USR6</accession>
<dbReference type="EMBL" id="JACHFH010000011">
    <property type="protein sequence ID" value="MBB5336003.1"/>
    <property type="molecule type" value="Genomic_DNA"/>
</dbReference>
<comment type="caution">
    <text evidence="4">The sequence shown here is derived from an EMBL/GenBank/DDBJ whole genome shotgun (WGS) entry which is preliminary data.</text>
</comment>
<protein>
    <submittedName>
        <fullName evidence="4">Membrane fusion protein (Multidrug efflux system)</fullName>
    </submittedName>
</protein>
<evidence type="ECO:0000256" key="2">
    <source>
        <dbReference type="ARBA" id="ARBA00023054"/>
    </source>
</evidence>
<dbReference type="InterPro" id="IPR050465">
    <property type="entry name" value="UPF0194_transport"/>
</dbReference>
<feature type="transmembrane region" description="Helical" evidence="3">
    <location>
        <begin position="12"/>
        <end position="34"/>
    </location>
</feature>
<dbReference type="GO" id="GO:0030313">
    <property type="term" value="C:cell envelope"/>
    <property type="evidence" value="ECO:0007669"/>
    <property type="project" value="UniProtKB-SubCell"/>
</dbReference>
<dbReference type="Gene3D" id="2.40.30.170">
    <property type="match status" value="1"/>
</dbReference>
<keyword evidence="5" id="KW-1185">Reference proteome</keyword>
<dbReference type="AlphaFoldDB" id="A0A840USR6"/>
<dbReference type="PANTHER" id="PTHR32347">
    <property type="entry name" value="EFFLUX SYSTEM COMPONENT YKNX-RELATED"/>
    <property type="match status" value="1"/>
</dbReference>
<name>A0A840USR6_9FIRM</name>
<keyword evidence="2" id="KW-0175">Coiled coil</keyword>
<sequence>METDISRKIAPIIKFALPMLLIIILGINFGIWAYSHYHRHISFYDVRVVGTLVNNKTLTNGTLEKVLIKDGQKVKAGQALAQIKPNVTQKDIENLQQAVQKAQEQYDNMVALSKSSTTRTVAHSSGPSAADYNQYQAAAAQASKMQQLYSIGAVSRAEYEAAAAAASSAQAALNASHTTQVVNTVPSGVTAKDIETAKTRLEQTKQALETAQKNTNLVSLEAAADGILYYTNIKIGSKITAGENIFNIGTSDSMWLEAKADKQQIVNIKKGAYADCSINGKDINGTVADIIAPAGKEKKYIIKIFIPSDKMDGIKPNMLATVNIAIQNNA</sequence>
<keyword evidence="3" id="KW-0812">Transmembrane</keyword>
<evidence type="ECO:0000256" key="3">
    <source>
        <dbReference type="SAM" id="Phobius"/>
    </source>
</evidence>
<proteinExistence type="predicted"/>
<keyword evidence="3" id="KW-0472">Membrane</keyword>
<keyword evidence="3" id="KW-1133">Transmembrane helix</keyword>
<dbReference type="Gene3D" id="2.40.50.100">
    <property type="match status" value="1"/>
</dbReference>
<reference evidence="4 5" key="1">
    <citation type="submission" date="2020-08" db="EMBL/GenBank/DDBJ databases">
        <title>Genomic Encyclopedia of Type Strains, Phase IV (KMG-IV): sequencing the most valuable type-strain genomes for metagenomic binning, comparative biology and taxonomic classification.</title>
        <authorList>
            <person name="Goeker M."/>
        </authorList>
    </citation>
    <scope>NUCLEOTIDE SEQUENCE [LARGE SCALE GENOMIC DNA]</scope>
    <source>
        <strain evidence="4 5">DSM 24661</strain>
    </source>
</reference>
<gene>
    <name evidence="4" type="ORF">HNR32_001147</name>
</gene>